<dbReference type="OrthoDB" id="7024294at2"/>
<evidence type="ECO:0000313" key="2">
    <source>
        <dbReference type="EMBL" id="MRX76548.1"/>
    </source>
</evidence>
<reference evidence="2 3" key="1">
    <citation type="submission" date="2019-11" db="EMBL/GenBank/DDBJ databases">
        <title>Pedobacter petrophilus genome.</title>
        <authorList>
            <person name="Feldbauer M.J."/>
            <person name="Newman J.D."/>
        </authorList>
    </citation>
    <scope>NUCLEOTIDE SEQUENCE [LARGE SCALE GENOMIC DNA]</scope>
    <source>
        <strain evidence="2 3">LMG 29686</strain>
    </source>
</reference>
<feature type="chain" id="PRO_5029707927" description="DUF4221 domain-containing protein" evidence="1">
    <location>
        <begin position="26"/>
        <end position="356"/>
    </location>
</feature>
<dbReference type="Proteomes" id="UP000487757">
    <property type="component" value="Unassembled WGS sequence"/>
</dbReference>
<name>A0A7K0FY77_9SPHI</name>
<protein>
    <recommendedName>
        <fullName evidence="4">DUF4221 domain-containing protein</fullName>
    </recommendedName>
</protein>
<keyword evidence="1" id="KW-0732">Signal</keyword>
<dbReference type="EMBL" id="WKKH01000013">
    <property type="protein sequence ID" value="MRX76548.1"/>
    <property type="molecule type" value="Genomic_DNA"/>
</dbReference>
<evidence type="ECO:0000313" key="3">
    <source>
        <dbReference type="Proteomes" id="UP000487757"/>
    </source>
</evidence>
<evidence type="ECO:0008006" key="4">
    <source>
        <dbReference type="Google" id="ProtNLM"/>
    </source>
</evidence>
<accession>A0A7K0FY77</accession>
<dbReference type="AlphaFoldDB" id="A0A7K0FY77"/>
<dbReference type="PROSITE" id="PS51257">
    <property type="entry name" value="PROKAR_LIPOPROTEIN"/>
    <property type="match status" value="1"/>
</dbReference>
<comment type="caution">
    <text evidence="2">The sequence shown here is derived from an EMBL/GenBank/DDBJ whole genome shotgun (WGS) entry which is preliminary data.</text>
</comment>
<sequence length="356" mass="41458">MAKFKMMKISISFLLSMLGLQSCKAPESETLPAEYNDYSFLDDNLKSDKFEVTKLAEAFNYMSPNPIRLFHSVNNQVILEEDRDLDPEGNGGVHYSKLDENGNVLDSIYVPRAGGEYTFFINEYTIHTRYNGDCEYHTWPLNGDTTPKKMTILNEDLSWPDEKTAQKEEELVDKADYYFYDIDNKTNTNGQEWSLQKLFYCTDGKWQILYRPFPKQIRVNRKPSYSRFRHDFYSSSDDEQYDNTNQKYSLKYYHKEQKLKYGHSIGGGSSGFSVKGWVGTGYFDIPLLNDTLKIKQANLIVEEAKPAIPEVRYFLSNGKDRSVSPFHINIFTDPKLKFALYSASKYRVYAIRKKKK</sequence>
<dbReference type="RefSeq" id="WP_154280786.1">
    <property type="nucleotide sequence ID" value="NZ_JBHUJQ010000001.1"/>
</dbReference>
<evidence type="ECO:0000256" key="1">
    <source>
        <dbReference type="SAM" id="SignalP"/>
    </source>
</evidence>
<proteinExistence type="predicted"/>
<keyword evidence="3" id="KW-1185">Reference proteome</keyword>
<organism evidence="2 3">
    <name type="scientific">Pedobacter petrophilus</name>
    <dbReference type="NCBI Taxonomy" id="1908241"/>
    <lineage>
        <taxon>Bacteria</taxon>
        <taxon>Pseudomonadati</taxon>
        <taxon>Bacteroidota</taxon>
        <taxon>Sphingobacteriia</taxon>
        <taxon>Sphingobacteriales</taxon>
        <taxon>Sphingobacteriaceae</taxon>
        <taxon>Pedobacter</taxon>
    </lineage>
</organism>
<gene>
    <name evidence="2" type="ORF">GJU39_10635</name>
</gene>
<feature type="signal peptide" evidence="1">
    <location>
        <begin position="1"/>
        <end position="25"/>
    </location>
</feature>